<sequence>MVLVNKYGQRRTNEKMFCIARTRVHLLWGAWRGEYTNRFMYMVSDDHARLWRGRFRSLMHRCRHM</sequence>
<protein>
    <submittedName>
        <fullName evidence="1">Uncharacterized protein</fullName>
    </submittedName>
</protein>
<keyword evidence="1" id="KW-0614">Plasmid</keyword>
<name>A0A1W6P3C1_9RHOB</name>
<gene>
    <name evidence="1" type="ORF">BVG79_p1000174</name>
</gene>
<reference evidence="1 2" key="1">
    <citation type="submission" date="2017-02" db="EMBL/GenBank/DDBJ databases">
        <title>Ketogulonicigenium robustum SPU B003 Genome sequencing and assembly.</title>
        <authorList>
            <person name="Li Y."/>
            <person name="Liu L."/>
            <person name="Wang C."/>
            <person name="Zhang M."/>
            <person name="Zhang T."/>
            <person name="Zhang Y."/>
        </authorList>
    </citation>
    <scope>NUCLEOTIDE SEQUENCE [LARGE SCALE GENOMIC DNA]</scope>
    <source>
        <strain evidence="1 2">SPU_B003</strain>
        <plasmid evidence="1 2">unnamed1</plasmid>
    </source>
</reference>
<dbReference type="KEGG" id="kro:BVG79_p1000174"/>
<dbReference type="EMBL" id="CP019938">
    <property type="protein sequence ID" value="ARO15976.1"/>
    <property type="molecule type" value="Genomic_DNA"/>
</dbReference>
<keyword evidence="2" id="KW-1185">Reference proteome</keyword>
<proteinExistence type="predicted"/>
<accession>A0A1W6P3C1</accession>
<evidence type="ECO:0000313" key="2">
    <source>
        <dbReference type="Proteomes" id="UP000242447"/>
    </source>
</evidence>
<geneLocation type="plasmid" evidence="1">
    <name>unnamed1</name>
</geneLocation>
<dbReference type="AlphaFoldDB" id="A0A1W6P3C1"/>
<organism evidence="1 2">
    <name type="scientific">Ketogulonicigenium robustum</name>
    <dbReference type="NCBI Taxonomy" id="92947"/>
    <lineage>
        <taxon>Bacteria</taxon>
        <taxon>Pseudomonadati</taxon>
        <taxon>Pseudomonadota</taxon>
        <taxon>Alphaproteobacteria</taxon>
        <taxon>Rhodobacterales</taxon>
        <taxon>Roseobacteraceae</taxon>
        <taxon>Ketogulonicigenium</taxon>
    </lineage>
</organism>
<evidence type="ECO:0000313" key="1">
    <source>
        <dbReference type="EMBL" id="ARO15976.1"/>
    </source>
</evidence>
<dbReference type="Proteomes" id="UP000242447">
    <property type="component" value="Plasmid unnamed1"/>
</dbReference>